<organism evidence="3 4">
    <name type="scientific">Grimontia celer</name>
    <dbReference type="NCBI Taxonomy" id="1796497"/>
    <lineage>
        <taxon>Bacteria</taxon>
        <taxon>Pseudomonadati</taxon>
        <taxon>Pseudomonadota</taxon>
        <taxon>Gammaproteobacteria</taxon>
        <taxon>Vibrionales</taxon>
        <taxon>Vibrionaceae</taxon>
        <taxon>Grimontia</taxon>
    </lineage>
</organism>
<evidence type="ECO:0000259" key="2">
    <source>
        <dbReference type="Pfam" id="PF22725"/>
    </source>
</evidence>
<evidence type="ECO:0000313" key="4">
    <source>
        <dbReference type="Proteomes" id="UP000071641"/>
    </source>
</evidence>
<keyword evidence="3" id="KW-0560">Oxidoreductase</keyword>
<feature type="domain" description="Gfo/Idh/MocA-like oxidoreductase N-terminal" evidence="1">
    <location>
        <begin position="13"/>
        <end position="140"/>
    </location>
</feature>
<gene>
    <name evidence="3" type="primary">ycjS</name>
    <name evidence="3" type="ORF">GCE9029_01541</name>
</gene>
<dbReference type="PANTHER" id="PTHR43708">
    <property type="entry name" value="CONSERVED EXPRESSED OXIDOREDUCTASE (EUROFUNG)"/>
    <property type="match status" value="1"/>
</dbReference>
<keyword evidence="4" id="KW-1185">Reference proteome</keyword>
<protein>
    <submittedName>
        <fullName evidence="3">Putative oxidoreductase YcjS</fullName>
        <ecNumber evidence="3">1.-.-.-</ecNumber>
    </submittedName>
</protein>
<accession>A0A128EYC6</accession>
<dbReference type="Pfam" id="PF01408">
    <property type="entry name" value="GFO_IDH_MocA"/>
    <property type="match status" value="1"/>
</dbReference>
<dbReference type="STRING" id="1796497.GCE9029_01541"/>
<dbReference type="EC" id="1.-.-.-" evidence="3"/>
<dbReference type="InterPro" id="IPR055170">
    <property type="entry name" value="GFO_IDH_MocA-like_dom"/>
</dbReference>
<dbReference type="InterPro" id="IPR036291">
    <property type="entry name" value="NAD(P)-bd_dom_sf"/>
</dbReference>
<dbReference type="EMBL" id="FIZX01000001">
    <property type="protein sequence ID" value="CZF79578.1"/>
    <property type="molecule type" value="Genomic_DNA"/>
</dbReference>
<reference evidence="4" key="1">
    <citation type="submission" date="2016-02" db="EMBL/GenBank/DDBJ databases">
        <authorList>
            <person name="Rodrigo-Torres Lidia"/>
            <person name="Arahal R.David."/>
        </authorList>
    </citation>
    <scope>NUCLEOTIDE SEQUENCE [LARGE SCALE GENOMIC DNA]</scope>
    <source>
        <strain evidence="4">CECT 9029</strain>
    </source>
</reference>
<dbReference type="InterPro" id="IPR000683">
    <property type="entry name" value="Gfo/Idh/MocA-like_OxRdtase_N"/>
</dbReference>
<dbReference type="AlphaFoldDB" id="A0A128EYC6"/>
<dbReference type="OrthoDB" id="9801953at2"/>
<dbReference type="Proteomes" id="UP000071641">
    <property type="component" value="Unassembled WGS sequence"/>
</dbReference>
<dbReference type="RefSeq" id="WP_062662296.1">
    <property type="nucleotide sequence ID" value="NZ_FIZX01000001.1"/>
</dbReference>
<evidence type="ECO:0000313" key="3">
    <source>
        <dbReference type="EMBL" id="CZF79578.1"/>
    </source>
</evidence>
<feature type="domain" description="GFO/IDH/MocA-like oxidoreductase" evidence="2">
    <location>
        <begin position="148"/>
        <end position="279"/>
    </location>
</feature>
<dbReference type="SUPFAM" id="SSF55347">
    <property type="entry name" value="Glyceraldehyde-3-phosphate dehydrogenase-like, C-terminal domain"/>
    <property type="match status" value="1"/>
</dbReference>
<dbReference type="SUPFAM" id="SSF51735">
    <property type="entry name" value="NAD(P)-binding Rossmann-fold domains"/>
    <property type="match status" value="1"/>
</dbReference>
<dbReference type="PANTHER" id="PTHR43708:SF3">
    <property type="entry name" value="OXIDOREDUCTASE"/>
    <property type="match status" value="1"/>
</dbReference>
<dbReference type="Pfam" id="PF22725">
    <property type="entry name" value="GFO_IDH_MocA_C3"/>
    <property type="match status" value="1"/>
</dbReference>
<dbReference type="InterPro" id="IPR051317">
    <property type="entry name" value="Gfo/Idh/MocA_oxidoreduct"/>
</dbReference>
<evidence type="ECO:0000259" key="1">
    <source>
        <dbReference type="Pfam" id="PF01408"/>
    </source>
</evidence>
<proteinExistence type="predicted"/>
<dbReference type="GO" id="GO:0000166">
    <property type="term" value="F:nucleotide binding"/>
    <property type="evidence" value="ECO:0007669"/>
    <property type="project" value="InterPro"/>
</dbReference>
<dbReference type="Gene3D" id="3.30.360.10">
    <property type="entry name" value="Dihydrodipicolinate Reductase, domain 2"/>
    <property type="match status" value="1"/>
</dbReference>
<dbReference type="Gene3D" id="3.40.50.720">
    <property type="entry name" value="NAD(P)-binding Rossmann-like Domain"/>
    <property type="match status" value="1"/>
</dbReference>
<sequence length="389" mass="41958">MSKAYKKLGRRLRLGVIGGGPDSFIGSIHRSSATMHEEFDVVAGVFSSNPERSIAAGKSMGIARPYGDPNALFAGEALADEPIDALAIMTPNNSHYELSCRALDAGFNVFCEKPLTMTEDESADLVKRVNTSGKRYCVAYGYSGYAMVRQAREMVAQGVIGDITMVQSNYVQGHLAELTESEVAGSNWHMKPELAGPSLILGDIATHSYHLTSYVAGMEASSLSADVTALVDGRTADDYCGILLRYPNNARGIFWVTQAAAGGVHGLSFTIYGTKGGLEWHQEQPNELTVRPIDKPAYVLTKGGKGLSGAGKRVSHVAIGHPEGYREAFANLYYDFASNIIDDLTGEAPEPLSLWNPTVQDGAYGMAFVYAAVRSRDNDGEWKPLRDLT</sequence>
<name>A0A128EYC6_9GAMM</name>
<dbReference type="GO" id="GO:0016491">
    <property type="term" value="F:oxidoreductase activity"/>
    <property type="evidence" value="ECO:0007669"/>
    <property type="project" value="UniProtKB-KW"/>
</dbReference>